<evidence type="ECO:0000313" key="2">
    <source>
        <dbReference type="EMBL" id="SHF57132.1"/>
    </source>
</evidence>
<dbReference type="RefSeq" id="WP_073402079.1">
    <property type="nucleotide sequence ID" value="NZ_FQTV01000010.1"/>
</dbReference>
<evidence type="ECO:0000256" key="1">
    <source>
        <dbReference type="HAMAP-Rule" id="MF_02088"/>
    </source>
</evidence>
<keyword evidence="1" id="KW-1003">Cell membrane</keyword>
<accession>A0A1M5CS04</accession>
<comment type="subcellular location">
    <subcellularLocation>
        <location evidence="1">Cell membrane</location>
        <topology evidence="1">Multi-pass membrane protein</topology>
    </subcellularLocation>
</comment>
<keyword evidence="1" id="KW-1133">Transmembrane helix</keyword>
<dbReference type="OrthoDB" id="9805479at2"/>
<dbReference type="AlphaFoldDB" id="A0A1M5CS04"/>
<protein>
    <recommendedName>
        <fullName evidence="1">Probable queuosine precursor transporter</fullName>
        <shortName evidence="1">Q precursor transporter</shortName>
    </recommendedName>
</protein>
<dbReference type="NCBIfam" id="TIGR00697">
    <property type="entry name" value="queuosine precursor transporter"/>
    <property type="match status" value="1"/>
</dbReference>
<dbReference type="PANTHER" id="PTHR34300:SF2">
    <property type="entry name" value="QUEUOSINE PRECURSOR TRANSPORTER-RELATED"/>
    <property type="match status" value="1"/>
</dbReference>
<keyword evidence="1" id="KW-0813">Transport</keyword>
<gene>
    <name evidence="2" type="ORF">SAMN05444405_110122</name>
</gene>
<comment type="similarity">
    <text evidence="1">Belongs to the vitamin uptake transporter (VUT/ECF) (TC 2.A.88) family. Q precursor transporter subfamily.</text>
</comment>
<dbReference type="HAMAP" id="MF_02088">
    <property type="entry name" value="Q_prec_transport"/>
    <property type="match status" value="1"/>
</dbReference>
<dbReference type="InterPro" id="IPR003744">
    <property type="entry name" value="YhhQ"/>
</dbReference>
<dbReference type="PANTHER" id="PTHR34300">
    <property type="entry name" value="QUEUOSINE PRECURSOR TRANSPORTER-RELATED"/>
    <property type="match status" value="1"/>
</dbReference>
<keyword evidence="1" id="KW-0472">Membrane</keyword>
<reference evidence="2 3" key="1">
    <citation type="submission" date="2016-11" db="EMBL/GenBank/DDBJ databases">
        <authorList>
            <person name="Jaros S."/>
            <person name="Januszkiewicz K."/>
            <person name="Wedrychowicz H."/>
        </authorList>
    </citation>
    <scope>NUCLEOTIDE SEQUENCE [LARGE SCALE GENOMIC DNA]</scope>
    <source>
        <strain evidence="2 3">DSM 26991</strain>
    </source>
</reference>
<dbReference type="Proteomes" id="UP000184509">
    <property type="component" value="Unassembled WGS sequence"/>
</dbReference>
<dbReference type="GO" id="GO:0005886">
    <property type="term" value="C:plasma membrane"/>
    <property type="evidence" value="ECO:0007669"/>
    <property type="project" value="UniProtKB-SubCell"/>
</dbReference>
<sequence>MKSKVTVSFMLMGILFSMCLVLSNILAVKQFEIFGFPSTAGLIIFPISYVINDCITEVWGFRKARLIIWIAFAVNFLAILLFQASVALTPAPHWTMQSSYASVLAQTPRIALASLLAFLVGSFLNSYVMSKMKILHKGKKFGQRAIASTLVGEMADTFVFTTIGFLFVIPTSIVFQIIVVETIAKTLFEILVLPITRRVVNYVKLTEETDVYDEDISYSVIKIKEI</sequence>
<keyword evidence="3" id="KW-1185">Reference proteome</keyword>
<comment type="function">
    <text evidence="1">Involved in the import of queuosine (Q) precursors, required for Q precursor salvage.</text>
</comment>
<organism evidence="2 3">
    <name type="scientific">Bacteroides luti</name>
    <dbReference type="NCBI Taxonomy" id="1297750"/>
    <lineage>
        <taxon>Bacteria</taxon>
        <taxon>Pseudomonadati</taxon>
        <taxon>Bacteroidota</taxon>
        <taxon>Bacteroidia</taxon>
        <taxon>Bacteroidales</taxon>
        <taxon>Bacteroidaceae</taxon>
        <taxon>Bacteroides</taxon>
    </lineage>
</organism>
<dbReference type="GO" id="GO:0022857">
    <property type="term" value="F:transmembrane transporter activity"/>
    <property type="evidence" value="ECO:0007669"/>
    <property type="project" value="UniProtKB-UniRule"/>
</dbReference>
<dbReference type="EMBL" id="FQTV01000010">
    <property type="protein sequence ID" value="SHF57132.1"/>
    <property type="molecule type" value="Genomic_DNA"/>
</dbReference>
<dbReference type="STRING" id="1297750.SAMN05444405_110122"/>
<feature type="transmembrane region" description="Helical" evidence="1">
    <location>
        <begin position="7"/>
        <end position="27"/>
    </location>
</feature>
<name>A0A1M5CS04_9BACE</name>
<proteinExistence type="inferred from homology"/>
<feature type="transmembrane region" description="Helical" evidence="1">
    <location>
        <begin position="33"/>
        <end position="54"/>
    </location>
</feature>
<evidence type="ECO:0000313" key="3">
    <source>
        <dbReference type="Proteomes" id="UP000184509"/>
    </source>
</evidence>
<feature type="transmembrane region" description="Helical" evidence="1">
    <location>
        <begin position="150"/>
        <end position="169"/>
    </location>
</feature>
<feature type="transmembrane region" description="Helical" evidence="1">
    <location>
        <begin position="110"/>
        <end position="129"/>
    </location>
</feature>
<keyword evidence="1" id="KW-0812">Transmembrane</keyword>
<feature type="transmembrane region" description="Helical" evidence="1">
    <location>
        <begin position="66"/>
        <end position="90"/>
    </location>
</feature>
<dbReference type="Pfam" id="PF02592">
    <property type="entry name" value="Vut_1"/>
    <property type="match status" value="1"/>
</dbReference>